<dbReference type="AlphaFoldDB" id="A0A816EUK8"/>
<name>A0A816EUK8_9BILA</name>
<protein>
    <submittedName>
        <fullName evidence="1">Uncharacterized protein</fullName>
    </submittedName>
</protein>
<comment type="caution">
    <text evidence="1">The sequence shown here is derived from an EMBL/GenBank/DDBJ whole genome shotgun (WGS) entry which is preliminary data.</text>
</comment>
<evidence type="ECO:0000313" key="1">
    <source>
        <dbReference type="EMBL" id="CAF1650718.1"/>
    </source>
</evidence>
<dbReference type="EMBL" id="CAJNOQ010051341">
    <property type="protein sequence ID" value="CAF1650718.1"/>
    <property type="molecule type" value="Genomic_DNA"/>
</dbReference>
<keyword evidence="3" id="KW-1185">Reference proteome</keyword>
<reference evidence="1" key="1">
    <citation type="submission" date="2021-02" db="EMBL/GenBank/DDBJ databases">
        <authorList>
            <person name="Nowell W R."/>
        </authorList>
    </citation>
    <scope>NUCLEOTIDE SEQUENCE</scope>
</reference>
<dbReference type="EMBL" id="CAJOBC010122006">
    <property type="protein sequence ID" value="CAF4578642.1"/>
    <property type="molecule type" value="Genomic_DNA"/>
</dbReference>
<evidence type="ECO:0000313" key="2">
    <source>
        <dbReference type="EMBL" id="CAF4578642.1"/>
    </source>
</evidence>
<dbReference type="Proteomes" id="UP000663829">
    <property type="component" value="Unassembled WGS sequence"/>
</dbReference>
<evidence type="ECO:0000313" key="3">
    <source>
        <dbReference type="Proteomes" id="UP000663829"/>
    </source>
</evidence>
<sequence>INAKTCDTIICLRHTPVELLRLCQELISIVVGVDTIMQHYRSKQLYGNSASSGKNSIGSNSVNPINENDFITLQQSLTESCPLKTTPSLSSVFP</sequence>
<gene>
    <name evidence="1" type="ORF">GPM918_LOCUS45503</name>
    <name evidence="2" type="ORF">SRO942_LOCUS48052</name>
</gene>
<dbReference type="Proteomes" id="UP000681722">
    <property type="component" value="Unassembled WGS sequence"/>
</dbReference>
<accession>A0A816EUK8</accession>
<organism evidence="1 3">
    <name type="scientific">Didymodactylos carnosus</name>
    <dbReference type="NCBI Taxonomy" id="1234261"/>
    <lineage>
        <taxon>Eukaryota</taxon>
        <taxon>Metazoa</taxon>
        <taxon>Spiralia</taxon>
        <taxon>Gnathifera</taxon>
        <taxon>Rotifera</taxon>
        <taxon>Eurotatoria</taxon>
        <taxon>Bdelloidea</taxon>
        <taxon>Philodinida</taxon>
        <taxon>Philodinidae</taxon>
        <taxon>Didymodactylos</taxon>
    </lineage>
</organism>
<feature type="non-terminal residue" evidence="1">
    <location>
        <position position="1"/>
    </location>
</feature>
<proteinExistence type="predicted"/>